<sequence length="370" mass="40594">MKKSYTAISAMILIAAFCISTSSYAQLTFLPRGSQMAKVSQRIGTTDVTIVYSRPSVNDREIWGALVPYGMNNLGFGTATESPWRAGANENTIFKTNHDLTIGGKTLPAGKYGLHMIVNEDNSATVIFSKNHGAWGSYFYEPGDDALRVDVTTKEIAHVEQLTFNFDEVDATSAVASLSWEKKQIPFKVETNVTENVLARIRQELQTNPGFSRQSWEQAANFAQNNGGDLDEALGWVDAAIAGQFFSQKNFNNLSIKSQILAKQGKTAEAEALMQEALPLGTVFQVHGYGRQLIGQGNTDKALEVFKWNAKNHKGTWPVHYGLARGYSALGDNKSTVKHLKLALENAPAQVNRDRVQANLDKAEKGEGIN</sequence>
<dbReference type="EMBL" id="VCNI01000001">
    <property type="protein sequence ID" value="TMU56677.1"/>
    <property type="molecule type" value="Genomic_DNA"/>
</dbReference>
<keyword evidence="1" id="KW-0732">Signal</keyword>
<dbReference type="InterPro" id="IPR021314">
    <property type="entry name" value="DUF2911"/>
</dbReference>
<dbReference type="SUPFAM" id="SSF48452">
    <property type="entry name" value="TPR-like"/>
    <property type="match status" value="1"/>
</dbReference>
<gene>
    <name evidence="2" type="ORF">FGG15_03800</name>
</gene>
<organism evidence="2 3">
    <name type="scientific">Flagellimonas algicola</name>
    <dbReference type="NCBI Taxonomy" id="2583815"/>
    <lineage>
        <taxon>Bacteria</taxon>
        <taxon>Pseudomonadati</taxon>
        <taxon>Bacteroidota</taxon>
        <taxon>Flavobacteriia</taxon>
        <taxon>Flavobacteriales</taxon>
        <taxon>Flavobacteriaceae</taxon>
        <taxon>Flagellimonas</taxon>
    </lineage>
</organism>
<dbReference type="Proteomes" id="UP000751614">
    <property type="component" value="Unassembled WGS sequence"/>
</dbReference>
<comment type="caution">
    <text evidence="2">The sequence shown here is derived from an EMBL/GenBank/DDBJ whole genome shotgun (WGS) entry which is preliminary data.</text>
</comment>
<evidence type="ECO:0000313" key="2">
    <source>
        <dbReference type="EMBL" id="TMU56677.1"/>
    </source>
</evidence>
<dbReference type="RefSeq" id="WP_138833373.1">
    <property type="nucleotide sequence ID" value="NZ_VCNI01000001.1"/>
</dbReference>
<protein>
    <submittedName>
        <fullName evidence="2">DUF2911 domain-containing protein</fullName>
    </submittedName>
</protein>
<evidence type="ECO:0000313" key="3">
    <source>
        <dbReference type="Proteomes" id="UP000751614"/>
    </source>
</evidence>
<feature type="chain" id="PRO_5046292292" evidence="1">
    <location>
        <begin position="26"/>
        <end position="370"/>
    </location>
</feature>
<name>A0ABY2WPK7_9FLAO</name>
<feature type="signal peptide" evidence="1">
    <location>
        <begin position="1"/>
        <end position="25"/>
    </location>
</feature>
<dbReference type="InterPro" id="IPR011990">
    <property type="entry name" value="TPR-like_helical_dom_sf"/>
</dbReference>
<proteinExistence type="predicted"/>
<keyword evidence="3" id="KW-1185">Reference proteome</keyword>
<reference evidence="2 3" key="1">
    <citation type="submission" date="2019-05" db="EMBL/GenBank/DDBJ databases">
        <title>Flagellimonas sp. AsT0115, sp. nov., isolated from a marine red algae, Asparagopsis taxiformis.</title>
        <authorList>
            <person name="Kim J."/>
            <person name="Jeong S.E."/>
            <person name="Jeon C.O."/>
        </authorList>
    </citation>
    <scope>NUCLEOTIDE SEQUENCE [LARGE SCALE GENOMIC DNA]</scope>
    <source>
        <strain evidence="2 3">AsT0115</strain>
    </source>
</reference>
<accession>A0ABY2WPK7</accession>
<dbReference type="Gene3D" id="1.25.40.10">
    <property type="entry name" value="Tetratricopeptide repeat domain"/>
    <property type="match status" value="1"/>
</dbReference>
<evidence type="ECO:0000256" key="1">
    <source>
        <dbReference type="SAM" id="SignalP"/>
    </source>
</evidence>
<dbReference type="Pfam" id="PF11138">
    <property type="entry name" value="DUF2911"/>
    <property type="match status" value="1"/>
</dbReference>